<feature type="transmembrane region" description="Helical" evidence="1">
    <location>
        <begin position="247"/>
        <end position="270"/>
    </location>
</feature>
<reference evidence="3" key="1">
    <citation type="journal article" date="2019" name="Int. J. Syst. Evol. Microbiol.">
        <title>The Global Catalogue of Microorganisms (GCM) 10K type strain sequencing project: providing services to taxonomists for standard genome sequencing and annotation.</title>
        <authorList>
            <consortium name="The Broad Institute Genomics Platform"/>
            <consortium name="The Broad Institute Genome Sequencing Center for Infectious Disease"/>
            <person name="Wu L."/>
            <person name="Ma J."/>
        </authorList>
    </citation>
    <scope>NUCLEOTIDE SEQUENCE [LARGE SCALE GENOMIC DNA]</scope>
    <source>
        <strain evidence="3">JCM 15910</strain>
    </source>
</reference>
<feature type="transmembrane region" description="Helical" evidence="1">
    <location>
        <begin position="195"/>
        <end position="214"/>
    </location>
</feature>
<keyword evidence="1" id="KW-0812">Transmembrane</keyword>
<evidence type="ECO:0000313" key="3">
    <source>
        <dbReference type="Proteomes" id="UP001500738"/>
    </source>
</evidence>
<evidence type="ECO:0000256" key="1">
    <source>
        <dbReference type="SAM" id="Phobius"/>
    </source>
</evidence>
<evidence type="ECO:0000313" key="2">
    <source>
        <dbReference type="EMBL" id="GAA0865461.1"/>
    </source>
</evidence>
<organism evidence="2 3">
    <name type="scientific">Sphingopyxis soli</name>
    <dbReference type="NCBI Taxonomy" id="592051"/>
    <lineage>
        <taxon>Bacteria</taxon>
        <taxon>Pseudomonadati</taxon>
        <taxon>Pseudomonadota</taxon>
        <taxon>Alphaproteobacteria</taxon>
        <taxon>Sphingomonadales</taxon>
        <taxon>Sphingomonadaceae</taxon>
        <taxon>Sphingopyxis</taxon>
    </lineage>
</organism>
<dbReference type="EMBL" id="BAAAFE010000008">
    <property type="protein sequence ID" value="GAA0865461.1"/>
    <property type="molecule type" value="Genomic_DNA"/>
</dbReference>
<keyword evidence="3" id="KW-1185">Reference proteome</keyword>
<dbReference type="RefSeq" id="WP_215350379.1">
    <property type="nucleotide sequence ID" value="NZ_BAAAFE010000008.1"/>
</dbReference>
<proteinExistence type="predicted"/>
<keyword evidence="1" id="KW-0472">Membrane</keyword>
<accession>A0ABP3XIR2</accession>
<feature type="transmembrane region" description="Helical" evidence="1">
    <location>
        <begin position="282"/>
        <end position="300"/>
    </location>
</feature>
<dbReference type="Pfam" id="PF01944">
    <property type="entry name" value="SpoIIM"/>
    <property type="match status" value="1"/>
</dbReference>
<sequence length="338" mass="37040">MSAPELPSFSTGRFRAEREADWIAFDLLLTKLEKRGAKALTSDELLQLPILYRATLSSLSIARATSLDKALLDHLEALSIRGYFLVYGVRETRWSRIRRFVLYDWPAAVRAVWKETLIISLVIILGALTSWSLVAHNPEWYYNFVDESMSGGRDPRATVEFLRSTLGHGKDGGGEESGLHVFATFLFTHNSRVSIMSFALGFAFGVPTMMLEYYQGIGLGAMLAVFSSKGLGLDFGGWLFIHGTTELFAAALSGAAGLRIGAAVVFPGARSRLEAAADAGKTAGKVMVGVILMLLVAGLLEGFGRQLITDTMLRYGIGTVMLLFWLGYYYIPRRGDVA</sequence>
<gene>
    <name evidence="2" type="ORF">GCM10009115_24100</name>
</gene>
<dbReference type="PANTHER" id="PTHR35337:SF1">
    <property type="entry name" value="SLR1478 PROTEIN"/>
    <property type="match status" value="1"/>
</dbReference>
<keyword evidence="1" id="KW-1133">Transmembrane helix</keyword>
<dbReference type="PANTHER" id="PTHR35337">
    <property type="entry name" value="SLR1478 PROTEIN"/>
    <property type="match status" value="1"/>
</dbReference>
<feature type="transmembrane region" description="Helical" evidence="1">
    <location>
        <begin position="116"/>
        <end position="134"/>
    </location>
</feature>
<name>A0ABP3XIR2_9SPHN</name>
<dbReference type="Proteomes" id="UP001500738">
    <property type="component" value="Unassembled WGS sequence"/>
</dbReference>
<feature type="transmembrane region" description="Helical" evidence="1">
    <location>
        <begin position="312"/>
        <end position="331"/>
    </location>
</feature>
<comment type="caution">
    <text evidence="2">The sequence shown here is derived from an EMBL/GenBank/DDBJ whole genome shotgun (WGS) entry which is preliminary data.</text>
</comment>
<dbReference type="InterPro" id="IPR002798">
    <property type="entry name" value="SpoIIM-like"/>
</dbReference>
<protein>
    <submittedName>
        <fullName evidence="2">Stage II sporulation protein M</fullName>
    </submittedName>
</protein>